<evidence type="ECO:0000313" key="3">
    <source>
        <dbReference type="Proteomes" id="UP001472677"/>
    </source>
</evidence>
<accession>A0ABR2GDI7</accession>
<name>A0ABR2GDI7_9ROSI</name>
<protein>
    <recommendedName>
        <fullName evidence="1">RNase H type-1 domain-containing protein</fullName>
    </recommendedName>
</protein>
<dbReference type="EMBL" id="JBBPBM010000001">
    <property type="protein sequence ID" value="KAK8600918.1"/>
    <property type="molecule type" value="Genomic_DNA"/>
</dbReference>
<sequence>MPMSDEAMLHRSITWAGHYHGCAMVSNLGTIVPRLVPQAWTPSVPGWVCLSVDGGMSLSSGKVRIGGPIRNVEDDWIVWFVKSIGFSNSLQAELWAIFEGMKLA</sequence>
<comment type="caution">
    <text evidence="2">The sequence shown here is derived from an EMBL/GenBank/DDBJ whole genome shotgun (WGS) entry which is preliminary data.</text>
</comment>
<evidence type="ECO:0000313" key="2">
    <source>
        <dbReference type="EMBL" id="KAK8600918.1"/>
    </source>
</evidence>
<keyword evidence="3" id="KW-1185">Reference proteome</keyword>
<dbReference type="Pfam" id="PF13456">
    <property type="entry name" value="RVT_3"/>
    <property type="match status" value="1"/>
</dbReference>
<dbReference type="PANTHER" id="PTHR47723">
    <property type="entry name" value="OS05G0353850 PROTEIN"/>
    <property type="match status" value="1"/>
</dbReference>
<organism evidence="2 3">
    <name type="scientific">Hibiscus sabdariffa</name>
    <name type="common">roselle</name>
    <dbReference type="NCBI Taxonomy" id="183260"/>
    <lineage>
        <taxon>Eukaryota</taxon>
        <taxon>Viridiplantae</taxon>
        <taxon>Streptophyta</taxon>
        <taxon>Embryophyta</taxon>
        <taxon>Tracheophyta</taxon>
        <taxon>Spermatophyta</taxon>
        <taxon>Magnoliopsida</taxon>
        <taxon>eudicotyledons</taxon>
        <taxon>Gunneridae</taxon>
        <taxon>Pentapetalae</taxon>
        <taxon>rosids</taxon>
        <taxon>malvids</taxon>
        <taxon>Malvales</taxon>
        <taxon>Malvaceae</taxon>
        <taxon>Malvoideae</taxon>
        <taxon>Hibiscus</taxon>
    </lineage>
</organism>
<dbReference type="InterPro" id="IPR002156">
    <property type="entry name" value="RNaseH_domain"/>
</dbReference>
<gene>
    <name evidence="2" type="ORF">V6N12_050763</name>
</gene>
<dbReference type="InterPro" id="IPR053151">
    <property type="entry name" value="RNase_H-like"/>
</dbReference>
<evidence type="ECO:0000259" key="1">
    <source>
        <dbReference type="Pfam" id="PF13456"/>
    </source>
</evidence>
<dbReference type="Proteomes" id="UP001472677">
    <property type="component" value="Unassembled WGS sequence"/>
</dbReference>
<dbReference type="PANTHER" id="PTHR47723:SF19">
    <property type="entry name" value="POLYNUCLEOTIDYL TRANSFERASE, RIBONUCLEASE H-LIKE SUPERFAMILY PROTEIN"/>
    <property type="match status" value="1"/>
</dbReference>
<dbReference type="InterPro" id="IPR012337">
    <property type="entry name" value="RNaseH-like_sf"/>
</dbReference>
<proteinExistence type="predicted"/>
<dbReference type="CDD" id="cd06222">
    <property type="entry name" value="RNase_H_like"/>
    <property type="match status" value="1"/>
</dbReference>
<dbReference type="InterPro" id="IPR044730">
    <property type="entry name" value="RNase_H-like_dom_plant"/>
</dbReference>
<feature type="domain" description="RNase H type-1" evidence="1">
    <location>
        <begin position="52"/>
        <end position="104"/>
    </location>
</feature>
<dbReference type="SUPFAM" id="SSF53098">
    <property type="entry name" value="Ribonuclease H-like"/>
    <property type="match status" value="1"/>
</dbReference>
<reference evidence="2 3" key="1">
    <citation type="journal article" date="2024" name="G3 (Bethesda)">
        <title>Genome assembly of Hibiscus sabdariffa L. provides insights into metabolisms of medicinal natural products.</title>
        <authorList>
            <person name="Kim T."/>
        </authorList>
    </citation>
    <scope>NUCLEOTIDE SEQUENCE [LARGE SCALE GENOMIC DNA]</scope>
    <source>
        <strain evidence="2">TK-2024</strain>
        <tissue evidence="2">Old leaves</tissue>
    </source>
</reference>